<protein>
    <submittedName>
        <fullName evidence="2">Uncharacterized protein</fullName>
    </submittedName>
</protein>
<reference evidence="2" key="1">
    <citation type="submission" date="2013-07" db="EMBL/GenBank/DDBJ databases">
        <title>Midgut Transcriptome Profiling of Anoplphora glabripennis, a Lignocellulose Degrading, Wood-Boring Cerambycid.</title>
        <authorList>
            <person name="Scully E.D."/>
            <person name="Hoover K."/>
            <person name="Carlson J.E."/>
            <person name="Tien M."/>
            <person name="Geib S.M."/>
        </authorList>
    </citation>
    <scope>NUCLEOTIDE SEQUENCE</scope>
</reference>
<feature type="non-terminal residue" evidence="2">
    <location>
        <position position="121"/>
    </location>
</feature>
<feature type="compositionally biased region" description="Polar residues" evidence="1">
    <location>
        <begin position="1"/>
        <end position="22"/>
    </location>
</feature>
<sequence length="121" mass="12498">SAKFYNSSPPFCNFRCTGSYTPQGGPPSYPRTQESMAIPSVGSSPSVAPSPLPNPHSQPASVPPGDQTMPTLSPHPPTNNPSPADKTHTPDHPPKSVESPSNSPAGQNDSKGEPPTNTASL</sequence>
<proteinExistence type="predicted"/>
<organism evidence="2">
    <name type="scientific">Anoplophora glabripennis</name>
    <name type="common">Asian longhorn beetle</name>
    <name type="synonym">Anoplophora nobilis</name>
    <dbReference type="NCBI Taxonomy" id="217634"/>
    <lineage>
        <taxon>Eukaryota</taxon>
        <taxon>Metazoa</taxon>
        <taxon>Ecdysozoa</taxon>
        <taxon>Arthropoda</taxon>
        <taxon>Hexapoda</taxon>
        <taxon>Insecta</taxon>
        <taxon>Pterygota</taxon>
        <taxon>Neoptera</taxon>
        <taxon>Endopterygota</taxon>
        <taxon>Coleoptera</taxon>
        <taxon>Polyphaga</taxon>
        <taxon>Cucujiformia</taxon>
        <taxon>Chrysomeloidea</taxon>
        <taxon>Cerambycidae</taxon>
        <taxon>Lamiinae</taxon>
        <taxon>Lamiini</taxon>
        <taxon>Anoplophora</taxon>
    </lineage>
</organism>
<feature type="compositionally biased region" description="Basic and acidic residues" evidence="1">
    <location>
        <begin position="85"/>
        <end position="95"/>
    </location>
</feature>
<evidence type="ECO:0000313" key="2">
    <source>
        <dbReference type="EMBL" id="JAB59973.1"/>
    </source>
</evidence>
<dbReference type="EMBL" id="GALX01008493">
    <property type="protein sequence ID" value="JAB59973.1"/>
    <property type="molecule type" value="Transcribed_RNA"/>
</dbReference>
<feature type="non-terminal residue" evidence="2">
    <location>
        <position position="1"/>
    </location>
</feature>
<dbReference type="AlphaFoldDB" id="V5GHN8"/>
<feature type="compositionally biased region" description="Polar residues" evidence="1">
    <location>
        <begin position="98"/>
        <end position="121"/>
    </location>
</feature>
<accession>V5GHN8</accession>
<feature type="region of interest" description="Disordered" evidence="1">
    <location>
        <begin position="1"/>
        <end position="121"/>
    </location>
</feature>
<name>V5GHN8_ANOGL</name>
<evidence type="ECO:0000256" key="1">
    <source>
        <dbReference type="SAM" id="MobiDB-lite"/>
    </source>
</evidence>